<organism evidence="1 2">
    <name type="scientific">Roseovarius indicus</name>
    <dbReference type="NCBI Taxonomy" id="540747"/>
    <lineage>
        <taxon>Bacteria</taxon>
        <taxon>Pseudomonadati</taxon>
        <taxon>Pseudomonadota</taxon>
        <taxon>Alphaproteobacteria</taxon>
        <taxon>Rhodobacterales</taxon>
        <taxon>Roseobacteraceae</taxon>
        <taxon>Roseovarius</taxon>
    </lineage>
</organism>
<name>A0A5P3AI15_9RHOB</name>
<dbReference type="EMBL" id="CP031598">
    <property type="protein sequence ID" value="QEW28270.1"/>
    <property type="molecule type" value="Genomic_DNA"/>
</dbReference>
<reference evidence="1 2" key="1">
    <citation type="submission" date="2018-08" db="EMBL/GenBank/DDBJ databases">
        <title>Genetic Globetrotter - A new plasmid hitch-hiking vast phylogenetic and geographic distances.</title>
        <authorList>
            <person name="Vollmers J."/>
            <person name="Petersen J."/>
        </authorList>
    </citation>
    <scope>NUCLEOTIDE SEQUENCE [LARGE SCALE GENOMIC DNA]</scope>
    <source>
        <strain evidence="1 2">DSM 26383</strain>
    </source>
</reference>
<evidence type="ECO:0000313" key="2">
    <source>
        <dbReference type="Proteomes" id="UP000325785"/>
    </source>
</evidence>
<dbReference type="KEGG" id="rid:RIdsm_04097"/>
<accession>A0A5P3AI15</accession>
<dbReference type="Proteomes" id="UP000325785">
    <property type="component" value="Chromosome"/>
</dbReference>
<sequence length="47" mass="5163">MVIKCYKVKMRVPDIVSGLVMDGEDKPSFALCEFFSKASGQLNPLGL</sequence>
<protein>
    <submittedName>
        <fullName evidence="1">Uncharacterized protein</fullName>
    </submittedName>
</protein>
<gene>
    <name evidence="1" type="ORF">RIdsm_04097</name>
</gene>
<proteinExistence type="predicted"/>
<evidence type="ECO:0000313" key="1">
    <source>
        <dbReference type="EMBL" id="QEW28270.1"/>
    </source>
</evidence>
<dbReference type="AlphaFoldDB" id="A0A5P3AI15"/>